<keyword evidence="2" id="KW-1185">Reference proteome</keyword>
<gene>
    <name evidence="1" type="ORF">A1356_18980</name>
</gene>
<proteinExistence type="predicted"/>
<reference evidence="1 2" key="1">
    <citation type="submission" date="2016-03" db="EMBL/GenBank/DDBJ databases">
        <authorList>
            <person name="Heylen K."/>
            <person name="De Vos P."/>
            <person name="Vekeman B."/>
        </authorList>
    </citation>
    <scope>NUCLEOTIDE SEQUENCE [LARGE SCALE GENOMIC DNA]</scope>
    <source>
        <strain evidence="1 2">R-49807</strain>
    </source>
</reference>
<name>A0AA91I3U2_9GAMM</name>
<dbReference type="EMBL" id="LUUL01000118">
    <property type="protein sequence ID" value="OAI22729.1"/>
    <property type="molecule type" value="Genomic_DNA"/>
</dbReference>
<accession>A0AA91I3U2</accession>
<sequence>MAFNAALSAGAVQVFAKQFGQERGDKFEYEEGANGAKGDAYIHAQIGGGLGGLLAFGKCGALFDHGYTSRNDNAAASVAEIGGQFGVNITHALQCG</sequence>
<dbReference type="Proteomes" id="UP000077734">
    <property type="component" value="Unassembled WGS sequence"/>
</dbReference>
<dbReference type="AlphaFoldDB" id="A0AA91I3U2"/>
<evidence type="ECO:0000313" key="2">
    <source>
        <dbReference type="Proteomes" id="UP000077734"/>
    </source>
</evidence>
<protein>
    <submittedName>
        <fullName evidence="1">Uncharacterized protein</fullName>
    </submittedName>
</protein>
<comment type="caution">
    <text evidence="1">The sequence shown here is derived from an EMBL/GenBank/DDBJ whole genome shotgun (WGS) entry which is preliminary data.</text>
</comment>
<organism evidence="1 2">
    <name type="scientific">Methylomonas koyamae</name>
    <dbReference type="NCBI Taxonomy" id="702114"/>
    <lineage>
        <taxon>Bacteria</taxon>
        <taxon>Pseudomonadati</taxon>
        <taxon>Pseudomonadota</taxon>
        <taxon>Gammaproteobacteria</taxon>
        <taxon>Methylococcales</taxon>
        <taxon>Methylococcaceae</taxon>
        <taxon>Methylomonas</taxon>
    </lineage>
</organism>
<evidence type="ECO:0000313" key="1">
    <source>
        <dbReference type="EMBL" id="OAI22729.1"/>
    </source>
</evidence>
<dbReference type="RefSeq" id="WP_064029435.1">
    <property type="nucleotide sequence ID" value="NZ_CP023669.1"/>
</dbReference>